<dbReference type="GO" id="GO:0003677">
    <property type="term" value="F:DNA binding"/>
    <property type="evidence" value="ECO:0007669"/>
    <property type="project" value="UniProtKB-UniRule"/>
</dbReference>
<dbReference type="PROSITE" id="PS52041">
    <property type="entry name" value="TOPO_IIB"/>
    <property type="match status" value="1"/>
</dbReference>
<feature type="active site" description="O-(5'-phospho-DNA)-tyrosine intermediate" evidence="1">
    <location>
        <position position="6"/>
    </location>
</feature>
<evidence type="ECO:0000313" key="4">
    <source>
        <dbReference type="RefSeq" id="XP_021818232.1"/>
    </source>
</evidence>
<comment type="catalytic activity">
    <reaction evidence="1">
        <text>ATP-dependent breakage, passage and rejoining of double-stranded DNA.</text>
        <dbReference type="EC" id="5.6.2.2"/>
    </reaction>
</comment>
<keyword evidence="3" id="KW-1185">Reference proteome</keyword>
<dbReference type="PANTHER" id="PTHR10848:SF0">
    <property type="entry name" value="MEIOTIC RECOMBINATION PROTEIN SPO11"/>
    <property type="match status" value="1"/>
</dbReference>
<protein>
    <submittedName>
        <fullName evidence="4">DNA topoisomerase 6 subunit A-like</fullName>
    </submittedName>
</protein>
<dbReference type="InterPro" id="IPR002815">
    <property type="entry name" value="Spo11/TopoVI_A"/>
</dbReference>
<dbReference type="CDD" id="cd00223">
    <property type="entry name" value="TOPRIM_TopoIIB_SPO"/>
    <property type="match status" value="1"/>
</dbReference>
<evidence type="ECO:0000313" key="3">
    <source>
        <dbReference type="Proteomes" id="UP000515124"/>
    </source>
</evidence>
<dbReference type="Proteomes" id="UP000515124">
    <property type="component" value="Unplaced"/>
</dbReference>
<keyword evidence="1" id="KW-0413">Isomerase</keyword>
<dbReference type="GeneID" id="110760293"/>
<dbReference type="GO" id="GO:0000228">
    <property type="term" value="C:nuclear chromosome"/>
    <property type="evidence" value="ECO:0007669"/>
    <property type="project" value="TreeGrafter"/>
</dbReference>
<evidence type="ECO:0000256" key="1">
    <source>
        <dbReference type="PROSITE-ProRule" id="PRU01385"/>
    </source>
</evidence>
<comment type="similarity">
    <text evidence="1">Belongs to the TOP6A family.</text>
</comment>
<accession>A0A6P5SVT0</accession>
<feature type="domain" description="Topoisomerase 6 subunit A/Spo11 TOPRIM" evidence="2">
    <location>
        <begin position="83"/>
        <end position="251"/>
    </location>
</feature>
<proteinExistence type="inferred from homology"/>
<dbReference type="GO" id="GO:0042138">
    <property type="term" value="P:meiotic DNA double-strand break formation"/>
    <property type="evidence" value="ECO:0007669"/>
    <property type="project" value="TreeGrafter"/>
</dbReference>
<sequence>MRELLYELEPYGIETIYYLDILVDNLTCMLECTRESLLITSNAEGRMAGQLSYVCKGEVCENFGEVQIIPDHDISDIKSDAAFILVVEKQTVLKRLVRDKFHVAYQCIIITGRGQPCHSTKFFLKAIATELKLPILGLMDCNVYGLRIFTTYRWGSKRMAHDNYRLITPDIMWLGLRPSDLGKDKYEISESQRRPRKTHEDKYVTNIGREKFVLSNAKWVDEVNLMKDTHNKANLESLGDNLSKTFLPKKLRDADWI</sequence>
<dbReference type="AlphaFoldDB" id="A0A6P5SVT0"/>
<dbReference type="Gene3D" id="3.40.1360.10">
    <property type="match status" value="1"/>
</dbReference>
<gene>
    <name evidence="4" type="primary">LOC110760293</name>
</gene>
<dbReference type="PANTHER" id="PTHR10848">
    <property type="entry name" value="MEIOTIC RECOMBINATION PROTEIN SPO11"/>
    <property type="match status" value="1"/>
</dbReference>
<dbReference type="InterPro" id="IPR036078">
    <property type="entry name" value="Spo11/TopoVI_A_sf"/>
</dbReference>
<dbReference type="GO" id="GO:0000706">
    <property type="term" value="P:meiotic DNA double-strand break processing"/>
    <property type="evidence" value="ECO:0007669"/>
    <property type="project" value="TreeGrafter"/>
</dbReference>
<organism evidence="3 4">
    <name type="scientific">Prunus avium</name>
    <name type="common">Cherry</name>
    <name type="synonym">Cerasus avium</name>
    <dbReference type="NCBI Taxonomy" id="42229"/>
    <lineage>
        <taxon>Eukaryota</taxon>
        <taxon>Viridiplantae</taxon>
        <taxon>Streptophyta</taxon>
        <taxon>Embryophyta</taxon>
        <taxon>Tracheophyta</taxon>
        <taxon>Spermatophyta</taxon>
        <taxon>Magnoliopsida</taxon>
        <taxon>eudicotyledons</taxon>
        <taxon>Gunneridae</taxon>
        <taxon>Pentapetalae</taxon>
        <taxon>rosids</taxon>
        <taxon>fabids</taxon>
        <taxon>Rosales</taxon>
        <taxon>Rosaceae</taxon>
        <taxon>Amygdaloideae</taxon>
        <taxon>Amygdaleae</taxon>
        <taxon>Prunus</taxon>
    </lineage>
</organism>
<dbReference type="Pfam" id="PF21180">
    <property type="entry name" value="TOP6A-Spo11_Toprim"/>
    <property type="match status" value="1"/>
</dbReference>
<keyword evidence="1" id="KW-0799">Topoisomerase</keyword>
<dbReference type="InterPro" id="IPR034136">
    <property type="entry name" value="TOPRIM_Topo6A/Spo11"/>
</dbReference>
<dbReference type="KEGG" id="pavi:110760293"/>
<dbReference type="GO" id="GO:0007131">
    <property type="term" value="P:reciprocal meiotic recombination"/>
    <property type="evidence" value="ECO:0007669"/>
    <property type="project" value="TreeGrafter"/>
</dbReference>
<reference evidence="4" key="1">
    <citation type="submission" date="2025-08" db="UniProtKB">
        <authorList>
            <consortium name="RefSeq"/>
        </authorList>
    </citation>
    <scope>IDENTIFICATION</scope>
</reference>
<evidence type="ECO:0000259" key="2">
    <source>
        <dbReference type="Pfam" id="PF21180"/>
    </source>
</evidence>
<dbReference type="PRINTS" id="PR01550">
    <property type="entry name" value="TOP6AFAMILY"/>
</dbReference>
<dbReference type="SUPFAM" id="SSF56726">
    <property type="entry name" value="DNA topoisomerase IV, alpha subunit"/>
    <property type="match status" value="1"/>
</dbReference>
<dbReference type="GO" id="GO:0003918">
    <property type="term" value="F:DNA topoisomerase type II (double strand cut, ATP-hydrolyzing) activity"/>
    <property type="evidence" value="ECO:0007669"/>
    <property type="project" value="UniProtKB-UniRule"/>
</dbReference>
<name>A0A6P5SVT0_PRUAV</name>
<dbReference type="RefSeq" id="XP_021818232.1">
    <property type="nucleotide sequence ID" value="XM_021962540.1"/>
</dbReference>
<keyword evidence="1" id="KW-0238">DNA-binding</keyword>